<reference evidence="3" key="1">
    <citation type="submission" date="2020-11" db="EMBL/GenBank/DDBJ databases">
        <authorList>
            <consortium name="DOE Joint Genome Institute"/>
            <person name="Ahrendt S."/>
            <person name="Riley R."/>
            <person name="Andreopoulos W."/>
            <person name="Labutti K."/>
            <person name="Pangilinan J."/>
            <person name="Ruiz-Duenas F.J."/>
            <person name="Barrasa J.M."/>
            <person name="Sanchez-Garcia M."/>
            <person name="Camarero S."/>
            <person name="Miyauchi S."/>
            <person name="Serrano A."/>
            <person name="Linde D."/>
            <person name="Babiker R."/>
            <person name="Drula E."/>
            <person name="Ayuso-Fernandez I."/>
            <person name="Pacheco R."/>
            <person name="Padilla G."/>
            <person name="Ferreira P."/>
            <person name="Barriuso J."/>
            <person name="Kellner H."/>
            <person name="Castanera R."/>
            <person name="Alfaro M."/>
            <person name="Ramirez L."/>
            <person name="Pisabarro A.G."/>
            <person name="Kuo A."/>
            <person name="Tritt A."/>
            <person name="Lipzen A."/>
            <person name="He G."/>
            <person name="Yan M."/>
            <person name="Ng V."/>
            <person name="Cullen D."/>
            <person name="Martin F."/>
            <person name="Rosso M.-N."/>
            <person name="Henrissat B."/>
            <person name="Hibbett D."/>
            <person name="Martinez A.T."/>
            <person name="Grigoriev I.V."/>
        </authorList>
    </citation>
    <scope>NUCLEOTIDE SEQUENCE</scope>
    <source>
        <strain evidence="3">AH 40177</strain>
    </source>
</reference>
<sequence length="158" mass="17744">MGNLLWFFVGAGAATMYAKRHSQEGSHWGMNHRCHSHNSPGPSQPLPSSPSDNSTAPKEQPYFTPWNKPTAPLSTQDNSIPQGSSSDPWASEKERIKEIGTQVGVNVLEFSESTLDTLLSSIESMKARVVQQRLEREKQEAEQRRVVEERKLNPPRYV</sequence>
<dbReference type="EMBL" id="JADNRY010000149">
    <property type="protein sequence ID" value="KAF9063324.1"/>
    <property type="molecule type" value="Genomic_DNA"/>
</dbReference>
<proteinExistence type="predicted"/>
<name>A0A9P5PHE6_9AGAR</name>
<feature type="compositionally biased region" description="Polar residues" evidence="1">
    <location>
        <begin position="72"/>
        <end position="88"/>
    </location>
</feature>
<dbReference type="OrthoDB" id="2960209at2759"/>
<evidence type="ECO:0000313" key="3">
    <source>
        <dbReference type="EMBL" id="KAF9063324.1"/>
    </source>
</evidence>
<protein>
    <submittedName>
        <fullName evidence="3">Uncharacterized protein</fullName>
    </submittedName>
</protein>
<accession>A0A9P5PHE6</accession>
<gene>
    <name evidence="3" type="ORF">BDP27DRAFT_1335335</name>
</gene>
<feature type="region of interest" description="Disordered" evidence="1">
    <location>
        <begin position="135"/>
        <end position="158"/>
    </location>
</feature>
<evidence type="ECO:0000256" key="2">
    <source>
        <dbReference type="SAM" id="SignalP"/>
    </source>
</evidence>
<feature type="chain" id="PRO_5040112036" evidence="2">
    <location>
        <begin position="19"/>
        <end position="158"/>
    </location>
</feature>
<keyword evidence="4" id="KW-1185">Reference proteome</keyword>
<evidence type="ECO:0000313" key="4">
    <source>
        <dbReference type="Proteomes" id="UP000772434"/>
    </source>
</evidence>
<feature type="compositionally biased region" description="Basic and acidic residues" evidence="1">
    <location>
        <begin position="135"/>
        <end position="152"/>
    </location>
</feature>
<dbReference type="AlphaFoldDB" id="A0A9P5PHE6"/>
<dbReference type="Proteomes" id="UP000772434">
    <property type="component" value="Unassembled WGS sequence"/>
</dbReference>
<feature type="region of interest" description="Disordered" evidence="1">
    <location>
        <begin position="26"/>
        <end position="94"/>
    </location>
</feature>
<evidence type="ECO:0000256" key="1">
    <source>
        <dbReference type="SAM" id="MobiDB-lite"/>
    </source>
</evidence>
<comment type="caution">
    <text evidence="3">The sequence shown here is derived from an EMBL/GenBank/DDBJ whole genome shotgun (WGS) entry which is preliminary data.</text>
</comment>
<keyword evidence="2" id="KW-0732">Signal</keyword>
<feature type="signal peptide" evidence="2">
    <location>
        <begin position="1"/>
        <end position="18"/>
    </location>
</feature>
<organism evidence="3 4">
    <name type="scientific">Rhodocollybia butyracea</name>
    <dbReference type="NCBI Taxonomy" id="206335"/>
    <lineage>
        <taxon>Eukaryota</taxon>
        <taxon>Fungi</taxon>
        <taxon>Dikarya</taxon>
        <taxon>Basidiomycota</taxon>
        <taxon>Agaricomycotina</taxon>
        <taxon>Agaricomycetes</taxon>
        <taxon>Agaricomycetidae</taxon>
        <taxon>Agaricales</taxon>
        <taxon>Marasmiineae</taxon>
        <taxon>Omphalotaceae</taxon>
        <taxon>Rhodocollybia</taxon>
    </lineage>
</organism>